<dbReference type="InterPro" id="IPR056599">
    <property type="entry name" value="AAA_lid_fung"/>
</dbReference>
<dbReference type="Gene3D" id="3.40.50.300">
    <property type="entry name" value="P-loop containing nucleotide triphosphate hydrolases"/>
    <property type="match status" value="1"/>
</dbReference>
<dbReference type="Proteomes" id="UP001172159">
    <property type="component" value="Unassembled WGS sequence"/>
</dbReference>
<feature type="region of interest" description="Disordered" evidence="1">
    <location>
        <begin position="23"/>
        <end position="80"/>
    </location>
</feature>
<accession>A0AA40K6A5</accession>
<dbReference type="AlphaFoldDB" id="A0AA40K6A5"/>
<dbReference type="Pfam" id="PF22942">
    <property type="entry name" value="DUF7025"/>
    <property type="match status" value="1"/>
</dbReference>
<dbReference type="SUPFAM" id="SSF52540">
    <property type="entry name" value="P-loop containing nucleoside triphosphate hydrolases"/>
    <property type="match status" value="1"/>
</dbReference>
<evidence type="ECO:0000259" key="2">
    <source>
        <dbReference type="SMART" id="SM00382"/>
    </source>
</evidence>
<dbReference type="SMART" id="SM00382">
    <property type="entry name" value="AAA"/>
    <property type="match status" value="1"/>
</dbReference>
<comment type="caution">
    <text evidence="3">The sequence shown here is derived from an EMBL/GenBank/DDBJ whole genome shotgun (WGS) entry which is preliminary data.</text>
</comment>
<evidence type="ECO:0000256" key="1">
    <source>
        <dbReference type="SAM" id="MobiDB-lite"/>
    </source>
</evidence>
<dbReference type="InterPro" id="IPR003593">
    <property type="entry name" value="AAA+_ATPase"/>
</dbReference>
<dbReference type="InterPro" id="IPR003959">
    <property type="entry name" value="ATPase_AAA_core"/>
</dbReference>
<feature type="domain" description="AAA+ ATPase" evidence="2">
    <location>
        <begin position="515"/>
        <end position="640"/>
    </location>
</feature>
<dbReference type="GO" id="GO:0005524">
    <property type="term" value="F:ATP binding"/>
    <property type="evidence" value="ECO:0007669"/>
    <property type="project" value="InterPro"/>
</dbReference>
<dbReference type="GO" id="GO:0016887">
    <property type="term" value="F:ATP hydrolysis activity"/>
    <property type="evidence" value="ECO:0007669"/>
    <property type="project" value="InterPro"/>
</dbReference>
<dbReference type="InterPro" id="IPR054289">
    <property type="entry name" value="DUF7025"/>
</dbReference>
<feature type="compositionally biased region" description="Polar residues" evidence="1">
    <location>
        <begin position="45"/>
        <end position="64"/>
    </location>
</feature>
<reference evidence="3" key="1">
    <citation type="submission" date="2023-06" db="EMBL/GenBank/DDBJ databases">
        <title>Genome-scale phylogeny and comparative genomics of the fungal order Sordariales.</title>
        <authorList>
            <consortium name="Lawrence Berkeley National Laboratory"/>
            <person name="Hensen N."/>
            <person name="Bonometti L."/>
            <person name="Westerberg I."/>
            <person name="Brannstrom I.O."/>
            <person name="Guillou S."/>
            <person name="Cros-Aarteil S."/>
            <person name="Calhoun S."/>
            <person name="Haridas S."/>
            <person name="Kuo A."/>
            <person name="Mondo S."/>
            <person name="Pangilinan J."/>
            <person name="Riley R."/>
            <person name="Labutti K."/>
            <person name="Andreopoulos B."/>
            <person name="Lipzen A."/>
            <person name="Chen C."/>
            <person name="Yanf M."/>
            <person name="Daum C."/>
            <person name="Ng V."/>
            <person name="Clum A."/>
            <person name="Steindorff A."/>
            <person name="Ohm R."/>
            <person name="Martin F."/>
            <person name="Silar P."/>
            <person name="Natvig D."/>
            <person name="Lalanne C."/>
            <person name="Gautier V."/>
            <person name="Ament-Velasquez S.L."/>
            <person name="Kruys A."/>
            <person name="Hutchinson M.I."/>
            <person name="Powell A.J."/>
            <person name="Barry K."/>
            <person name="Miller A.N."/>
            <person name="Grigoriev I.V."/>
            <person name="Debuchy R."/>
            <person name="Gladieux P."/>
            <person name="Thoren M.H."/>
            <person name="Johannesson H."/>
        </authorList>
    </citation>
    <scope>NUCLEOTIDE SEQUENCE</scope>
    <source>
        <strain evidence="3">CBS 540.89</strain>
    </source>
</reference>
<keyword evidence="4" id="KW-1185">Reference proteome</keyword>
<evidence type="ECO:0000313" key="4">
    <source>
        <dbReference type="Proteomes" id="UP001172159"/>
    </source>
</evidence>
<protein>
    <recommendedName>
        <fullName evidence="2">AAA+ ATPase domain-containing protein</fullName>
    </recommendedName>
</protein>
<sequence length="756" mass="85982">MQHDTSIIKITMLALGINRGGSLGDSWNGQQRRTPNLLDVPATTWEESSQEDASSYEGAQSASGANRGERASPSPDQECCSDGRAWCSEQRRLSDAQSSSYFGPEATIGRHPETGVLVFKTGTVDNRQFLKILDQSLIQALDIVGLDSQRGVDFEGAVLSAGMAIHEPYHALFQNRKRIDNLTRSHTGDDMEGKHARLLLDFIITEHNSTWRKTLEVEREECQRIAFEDLCLLYPVGQTVFRRDSGWRAYKVGRIETGIKPNRSPLRIYAYYLGFDKSGQSLVPHLEMLTVSPYQYEKQIWNLDLLPEWYVCKHLKMEELRNSLILRGKKYWKYSSKPFLQEYHGDAWRNTLKSAPIQVMVDYATTSTKRDGSSTPLSKTSYCQACLGKALGLGPFPRRTYCHDQELCFQFGSYGVGEAYEAMLDKNKLNEDELGKDKPEEDILLYCPSQVWAFSLRHNTWEQVHVSHLTDVKDQKVDWYQLKMADEDRKTQLDLMVASYLQEREFGNPIFGRRRGLNVLLHGGSGTGKTFTAELLAKRHKVPLYEVSCSSITRDARSMKLELQTILSRAANWGALLLLKHADNLIQARLGQDAQQDTLVSTLLDTLDSSEALVFFSASYSTEHDPHIISRMHLTLHLSELDAATQNGTWLHAIESVEKLYESDREDLNSFVKRRLQPILKVSFRSMNGREIKSCFRAALALATREQPGDQRISLKGNHIEKVLRFGNEFKAYVRKTCDYYRAEDMTSMSDEGDSK</sequence>
<dbReference type="PANTHER" id="PTHR46411:SF2">
    <property type="entry name" value="AAA+ ATPASE DOMAIN-CONTAINING PROTEIN"/>
    <property type="match status" value="1"/>
</dbReference>
<organism evidence="3 4">
    <name type="scientific">Apiosordaria backusii</name>
    <dbReference type="NCBI Taxonomy" id="314023"/>
    <lineage>
        <taxon>Eukaryota</taxon>
        <taxon>Fungi</taxon>
        <taxon>Dikarya</taxon>
        <taxon>Ascomycota</taxon>
        <taxon>Pezizomycotina</taxon>
        <taxon>Sordariomycetes</taxon>
        <taxon>Sordariomycetidae</taxon>
        <taxon>Sordariales</taxon>
        <taxon>Lasiosphaeriaceae</taxon>
        <taxon>Apiosordaria</taxon>
    </lineage>
</organism>
<dbReference type="InterPro" id="IPR027417">
    <property type="entry name" value="P-loop_NTPase"/>
</dbReference>
<dbReference type="EMBL" id="JAUKTV010000001">
    <property type="protein sequence ID" value="KAK0747599.1"/>
    <property type="molecule type" value="Genomic_DNA"/>
</dbReference>
<dbReference type="Pfam" id="PF23232">
    <property type="entry name" value="AAA_lid_13"/>
    <property type="match status" value="1"/>
</dbReference>
<feature type="compositionally biased region" description="Polar residues" evidence="1">
    <location>
        <begin position="25"/>
        <end position="34"/>
    </location>
</feature>
<dbReference type="PANTHER" id="PTHR46411">
    <property type="entry name" value="FAMILY ATPASE, PUTATIVE-RELATED"/>
    <property type="match status" value="1"/>
</dbReference>
<dbReference type="Pfam" id="PF00004">
    <property type="entry name" value="AAA"/>
    <property type="match status" value="1"/>
</dbReference>
<evidence type="ECO:0000313" key="3">
    <source>
        <dbReference type="EMBL" id="KAK0747599.1"/>
    </source>
</evidence>
<gene>
    <name evidence="3" type="ORF">B0T21DRAFT_7201</name>
</gene>
<name>A0AA40K6A5_9PEZI</name>
<proteinExistence type="predicted"/>